<sequence>MSWPFLAVFFSGWLFVDATYRGPRWQRWVFKPVTLLLLLLLAWQAPTLGPVGYLIVLGLLATLAADALLLLPSERLLYALGAFFLSHLLYTISFASQMTFTLFWPLPLVLIIIGVLLLTTIWTKLDEMRWPVVALVGMTLLMVWMAGEQYFARSTDLSFSLLAGTVLLLISHSIWLLSRYRFSFRASDAIVAGCYFVGHFLIVRSLYL</sequence>
<comment type="subcellular location">
    <subcellularLocation>
        <location evidence="1">Membrane</location>
        <topology evidence="1">Multi-pass membrane protein</topology>
    </subcellularLocation>
</comment>
<reference evidence="7" key="1">
    <citation type="submission" date="2008-12" db="EMBL/GenBank/DDBJ databases">
        <title>Annotation of the Yersinia mollaretii ATCC 43969 genome.</title>
        <authorList>
            <person name="Read T.D."/>
            <person name="Akmal A."/>
            <person name="Bishop-Lilly K."/>
            <person name="Chen P.E."/>
            <person name="Cook C."/>
            <person name="Kiley M.P."/>
            <person name="Lentz S."/>
            <person name="Mateczun A."/>
            <person name="Nagarajan N."/>
            <person name="Nolan N."/>
            <person name="Osborne B.I."/>
            <person name="Pop M."/>
            <person name="Sozhamannan S."/>
            <person name="Stewart A.C."/>
            <person name="Sulakvelidze A."/>
            <person name="Thomason B."/>
            <person name="Willner K."/>
            <person name="Zwick M.E."/>
        </authorList>
    </citation>
    <scope>NUCLEOTIDE SEQUENCE [LARGE SCALE GENOMIC DNA]</scope>
    <source>
        <strain evidence="7">ATCC 43969</strain>
    </source>
</reference>
<dbReference type="Proteomes" id="UP000003027">
    <property type="component" value="Unassembled WGS sequence"/>
</dbReference>
<feature type="transmembrane region" description="Helical" evidence="6">
    <location>
        <begin position="76"/>
        <end position="96"/>
    </location>
</feature>
<feature type="transmembrane region" description="Helical" evidence="6">
    <location>
        <begin position="102"/>
        <end position="123"/>
    </location>
</feature>
<evidence type="ECO:0000256" key="4">
    <source>
        <dbReference type="ARBA" id="ARBA00022989"/>
    </source>
</evidence>
<evidence type="ECO:0000256" key="3">
    <source>
        <dbReference type="ARBA" id="ARBA00022692"/>
    </source>
</evidence>
<keyword evidence="8" id="KW-1185">Reference proteome</keyword>
<dbReference type="EMBL" id="AALD02000027">
    <property type="protein sequence ID" value="EEQ09928.1"/>
    <property type="molecule type" value="Genomic_DNA"/>
</dbReference>
<proteinExistence type="inferred from homology"/>
<feature type="transmembrane region" description="Helical" evidence="6">
    <location>
        <begin position="51"/>
        <end position="71"/>
    </location>
</feature>
<gene>
    <name evidence="7" type="ORF">ymoll0001_36760</name>
</gene>
<dbReference type="InterPro" id="IPR012506">
    <property type="entry name" value="TMEM86B-like"/>
</dbReference>
<dbReference type="PANTHER" id="PTHR31885:SF6">
    <property type="entry name" value="GH04784P"/>
    <property type="match status" value="1"/>
</dbReference>
<evidence type="ECO:0000256" key="5">
    <source>
        <dbReference type="ARBA" id="ARBA00023136"/>
    </source>
</evidence>
<keyword evidence="5 6" id="KW-0472">Membrane</keyword>
<feature type="transmembrane region" description="Helical" evidence="6">
    <location>
        <begin position="130"/>
        <end position="147"/>
    </location>
</feature>
<evidence type="ECO:0000256" key="6">
    <source>
        <dbReference type="SAM" id="Phobius"/>
    </source>
</evidence>
<comment type="caution">
    <text evidence="7">The sequence shown here is derived from an EMBL/GenBank/DDBJ whole genome shotgun (WGS) entry which is preliminary data.</text>
</comment>
<evidence type="ECO:0000313" key="7">
    <source>
        <dbReference type="EMBL" id="EEQ09928.1"/>
    </source>
</evidence>
<protein>
    <submittedName>
        <fullName evidence="7">Uncharacterized membrane protein yhhN</fullName>
    </submittedName>
</protein>
<accession>A0ABM9Y815</accession>
<feature type="transmembrane region" description="Helical" evidence="6">
    <location>
        <begin position="189"/>
        <end position="207"/>
    </location>
</feature>
<dbReference type="GeneID" id="57916938"/>
<evidence type="ECO:0000256" key="1">
    <source>
        <dbReference type="ARBA" id="ARBA00004141"/>
    </source>
</evidence>
<comment type="similarity">
    <text evidence="2">Belongs to the TMEM86 family.</text>
</comment>
<feature type="transmembrane region" description="Helical" evidence="6">
    <location>
        <begin position="159"/>
        <end position="177"/>
    </location>
</feature>
<dbReference type="RefSeq" id="WP_004875836.1">
    <property type="nucleotide sequence ID" value="NZ_AALD02000027.1"/>
</dbReference>
<name>A0ABM9Y815_YERMW</name>
<keyword evidence="4 6" id="KW-1133">Transmembrane helix</keyword>
<evidence type="ECO:0000313" key="8">
    <source>
        <dbReference type="Proteomes" id="UP000003027"/>
    </source>
</evidence>
<evidence type="ECO:0000256" key="2">
    <source>
        <dbReference type="ARBA" id="ARBA00007375"/>
    </source>
</evidence>
<organism evidence="7 8">
    <name type="scientific">Yersinia mollaretii (strain ATCC 43969 / DSM 18520 / CIP 103324 / CNY 7263 / WAIP 204)</name>
    <dbReference type="NCBI Taxonomy" id="349967"/>
    <lineage>
        <taxon>Bacteria</taxon>
        <taxon>Pseudomonadati</taxon>
        <taxon>Pseudomonadota</taxon>
        <taxon>Gammaproteobacteria</taxon>
        <taxon>Enterobacterales</taxon>
        <taxon>Yersiniaceae</taxon>
        <taxon>Yersinia</taxon>
    </lineage>
</organism>
<feature type="transmembrane region" description="Helical" evidence="6">
    <location>
        <begin position="28"/>
        <end position="45"/>
    </location>
</feature>
<keyword evidence="3 6" id="KW-0812">Transmembrane</keyword>
<dbReference type="PANTHER" id="PTHR31885">
    <property type="entry name" value="GH04784P"/>
    <property type="match status" value="1"/>
</dbReference>
<dbReference type="Pfam" id="PF07947">
    <property type="entry name" value="YhhN"/>
    <property type="match status" value="1"/>
</dbReference>